<reference evidence="1 2" key="1">
    <citation type="journal article" date="2018" name="PLoS Genet.">
        <title>Population sequencing reveals clonal diversity and ancestral inbreeding in the grapevine cultivar Chardonnay.</title>
        <authorList>
            <person name="Roach M.J."/>
            <person name="Johnson D.L."/>
            <person name="Bohlmann J."/>
            <person name="van Vuuren H.J."/>
            <person name="Jones S.J."/>
            <person name="Pretorius I.S."/>
            <person name="Schmidt S.A."/>
            <person name="Borneman A.R."/>
        </authorList>
    </citation>
    <scope>NUCLEOTIDE SEQUENCE [LARGE SCALE GENOMIC DNA]</scope>
    <source>
        <strain evidence="2">cv. Chardonnay</strain>
        <tissue evidence="1">Leaf</tissue>
    </source>
</reference>
<evidence type="ECO:0000313" key="2">
    <source>
        <dbReference type="Proteomes" id="UP000288805"/>
    </source>
</evidence>
<gene>
    <name evidence="1" type="ORF">CK203_037516</name>
</gene>
<sequence length="122" mass="13310">MGFIPSSLENPGRTLSGFNGSSTTSLGDVTLPVQAGPVILNVLFSVVEDLSPFNAILGCTWLHGMKVIPFTYHQMVNFITQDGQIDIYGSQLAARQCYQIVHEARPSADREHSPKEANAFDQ</sequence>
<dbReference type="PANTHER" id="PTHR33240">
    <property type="entry name" value="OS08G0508500 PROTEIN"/>
    <property type="match status" value="1"/>
</dbReference>
<dbReference type="Proteomes" id="UP000288805">
    <property type="component" value="Unassembled WGS sequence"/>
</dbReference>
<name>A0A438HMJ7_VITVI</name>
<proteinExistence type="predicted"/>
<dbReference type="PANTHER" id="PTHR33240:SF8">
    <property type="entry name" value="OS03G0439900 PROTEIN"/>
    <property type="match status" value="1"/>
</dbReference>
<organism evidence="1 2">
    <name type="scientific">Vitis vinifera</name>
    <name type="common">Grape</name>
    <dbReference type="NCBI Taxonomy" id="29760"/>
    <lineage>
        <taxon>Eukaryota</taxon>
        <taxon>Viridiplantae</taxon>
        <taxon>Streptophyta</taxon>
        <taxon>Embryophyta</taxon>
        <taxon>Tracheophyta</taxon>
        <taxon>Spermatophyta</taxon>
        <taxon>Magnoliopsida</taxon>
        <taxon>eudicotyledons</taxon>
        <taxon>Gunneridae</taxon>
        <taxon>Pentapetalae</taxon>
        <taxon>rosids</taxon>
        <taxon>Vitales</taxon>
        <taxon>Vitaceae</taxon>
        <taxon>Viteae</taxon>
        <taxon>Vitis</taxon>
    </lineage>
</organism>
<comment type="caution">
    <text evidence="1">The sequence shown here is derived from an EMBL/GenBank/DDBJ whole genome shotgun (WGS) entry which is preliminary data.</text>
</comment>
<evidence type="ECO:0000313" key="1">
    <source>
        <dbReference type="EMBL" id="RVW85657.1"/>
    </source>
</evidence>
<accession>A0A438HMJ7</accession>
<dbReference type="AlphaFoldDB" id="A0A438HMJ7"/>
<protein>
    <submittedName>
        <fullName evidence="1">Uncharacterized protein</fullName>
    </submittedName>
</protein>
<dbReference type="EMBL" id="QGNW01000202">
    <property type="protein sequence ID" value="RVW85657.1"/>
    <property type="molecule type" value="Genomic_DNA"/>
</dbReference>